<evidence type="ECO:0000313" key="2">
    <source>
        <dbReference type="Proteomes" id="UP001595477"/>
    </source>
</evidence>
<dbReference type="Proteomes" id="UP001595477">
    <property type="component" value="Unassembled WGS sequence"/>
</dbReference>
<sequence>MNELQKSQIKSLIDTLNLDLSGLTVYTEAASGAYLFNPFVALMAGAERVYAQSTDSSYASFEQVKQSNLELAEKLGFAKKFEIFNFRDHRRLRKSDIVTNSNFVRPIDNDLIKQLKPTASLPLMWETWEVREVDFDLQACRDYDIATLGTNEHEPPVDMLPFNGLLALKLIFELGYDCGKVLLLGSPDIFAGPMKAYMSKVGIPVTRIGCTQECEHSYAELTTHFEQHGHEYSFIILAEQQLHTEILGKHGFLSFETVQAINPHIKLGVISGGIDVQALEKCNIAYSPKRIAPGGFMSYQLYRLGFLPVVTLFAGGLKVGERMTRNRLAGMSRRDAEVEALTSSPAMDFPA</sequence>
<protein>
    <submittedName>
        <fullName evidence="1">Uncharacterized protein</fullName>
    </submittedName>
</protein>
<name>A0ABV7JW22_9ALTE</name>
<dbReference type="EMBL" id="JBHRSX010000005">
    <property type="protein sequence ID" value="MFC3200361.1"/>
    <property type="molecule type" value="Genomic_DNA"/>
</dbReference>
<gene>
    <name evidence="1" type="ORF">ACFOEW_00810</name>
</gene>
<proteinExistence type="predicted"/>
<organism evidence="1 2">
    <name type="scientific">Alteromonas oceani</name>
    <dbReference type="NCBI Taxonomy" id="2071609"/>
    <lineage>
        <taxon>Bacteria</taxon>
        <taxon>Pseudomonadati</taxon>
        <taxon>Pseudomonadota</taxon>
        <taxon>Gammaproteobacteria</taxon>
        <taxon>Alteromonadales</taxon>
        <taxon>Alteromonadaceae</taxon>
        <taxon>Alteromonas/Salinimonas group</taxon>
        <taxon>Alteromonas</taxon>
    </lineage>
</organism>
<keyword evidence="2" id="KW-1185">Reference proteome</keyword>
<dbReference type="RefSeq" id="WP_123326583.1">
    <property type="nucleotide sequence ID" value="NZ_JBHRSX010000005.1"/>
</dbReference>
<accession>A0ABV7JW22</accession>
<evidence type="ECO:0000313" key="1">
    <source>
        <dbReference type="EMBL" id="MFC3200361.1"/>
    </source>
</evidence>
<comment type="caution">
    <text evidence="1">The sequence shown here is derived from an EMBL/GenBank/DDBJ whole genome shotgun (WGS) entry which is preliminary data.</text>
</comment>
<reference evidence="2" key="1">
    <citation type="journal article" date="2019" name="Int. J. Syst. Evol. Microbiol.">
        <title>The Global Catalogue of Microorganisms (GCM) 10K type strain sequencing project: providing services to taxonomists for standard genome sequencing and annotation.</title>
        <authorList>
            <consortium name="The Broad Institute Genomics Platform"/>
            <consortium name="The Broad Institute Genome Sequencing Center for Infectious Disease"/>
            <person name="Wu L."/>
            <person name="Ma J."/>
        </authorList>
    </citation>
    <scope>NUCLEOTIDE SEQUENCE [LARGE SCALE GENOMIC DNA]</scope>
    <source>
        <strain evidence="2">KCTC 52449</strain>
    </source>
</reference>